<accession>A0A0K8PVB4</accession>
<evidence type="ECO:0000256" key="2">
    <source>
        <dbReference type="SAM" id="MobiDB-lite"/>
    </source>
</evidence>
<feature type="transmembrane region" description="Helical" evidence="3">
    <location>
        <begin position="71"/>
        <end position="93"/>
    </location>
</feature>
<dbReference type="Proteomes" id="UP000053859">
    <property type="component" value="Unassembled WGS sequence"/>
</dbReference>
<feature type="transmembrane region" description="Helical" evidence="3">
    <location>
        <begin position="229"/>
        <end position="247"/>
    </location>
</feature>
<feature type="transmembrane region" description="Helical" evidence="3">
    <location>
        <begin position="134"/>
        <end position="153"/>
    </location>
</feature>
<evidence type="ECO:0000256" key="1">
    <source>
        <dbReference type="ARBA" id="ARBA00023115"/>
    </source>
</evidence>
<keyword evidence="3" id="KW-0472">Membrane</keyword>
<keyword evidence="3" id="KW-1133">Transmembrane helix</keyword>
<proteinExistence type="predicted"/>
<dbReference type="AlphaFoldDB" id="A0A0K8PVB4"/>
<dbReference type="PANTHER" id="PTHR43317:SF1">
    <property type="entry name" value="THERMOSPERMINE SYNTHASE ACAULIS5"/>
    <property type="match status" value="1"/>
</dbReference>
<reference evidence="4" key="1">
    <citation type="journal article" date="2015" name="Genome Announc.">
        <title>Draft Genome Sequence of Thiostrepton-Producing Streptomyces azureus ATCC 14921.</title>
        <authorList>
            <person name="Sakihara K."/>
            <person name="Maeda J."/>
            <person name="Tashiro K."/>
            <person name="Fujino Y."/>
            <person name="Kuhara S."/>
            <person name="Ohshima T."/>
            <person name="Ogata S."/>
            <person name="Doi K."/>
        </authorList>
    </citation>
    <scope>NUCLEOTIDE SEQUENCE [LARGE SCALE GENOMIC DNA]</scope>
    <source>
        <strain evidence="4">ATCC14921</strain>
    </source>
</reference>
<dbReference type="PANTHER" id="PTHR43317">
    <property type="entry name" value="THERMOSPERMINE SYNTHASE ACAULIS5"/>
    <property type="match status" value="1"/>
</dbReference>
<dbReference type="InterPro" id="IPR036259">
    <property type="entry name" value="MFS_trans_sf"/>
</dbReference>
<sequence>MPTRGKGGPPHPVRYLAPDDVDAGLLALRERQRCRGAVRASHARMSPVTGSSSSPVAEGTPHNDGLGPRTAAVLVFGSSAAVLVVEIVALRLLAPYLGLTLETSTMVIGIALTAIAVGSWLGGRIADQVDPRRLLGPSLGVSGAVVALTPAVLRSTAEWAPALLLLIASLTILVPGALLSAVTPIVTKLRLTSLAETGTVVGRLSGVGTVGAIVGTVLTGFVLVSRLPVSGILIGLGTLLVIGSALVEWRTRGWSGTPALALVVVAGGLATTVAPGGCDTETRYHCARVVADPDRDSGRTLVLDGLRHSYVDLDDPAFLEFEYVRAIASVVDAAFPEGEPLAAHHVGGGGLTIPRYLAAARPGTRSLVSEIDGGVVRIDRDQLGLGSAAGIDVRVEDGRLGLRRLDAGSRDLVVGDAFGGVSVPWHLTTVEAMTDVRRVLDEDGLYVANLIDHGGLAFARAEAATLGETFEHVALVGEPADIGLDPTATALGGNLLVIASDRPVDLRATQKALDARQTGWKISTGDDLTSWIGDARPLTDDYAPVDQLLQPYSPGNGR</sequence>
<dbReference type="Gene3D" id="1.20.1250.20">
    <property type="entry name" value="MFS general substrate transporter like domains"/>
    <property type="match status" value="1"/>
</dbReference>
<feature type="transmembrane region" description="Helical" evidence="3">
    <location>
        <begin position="259"/>
        <end position="277"/>
    </location>
</feature>
<keyword evidence="5" id="KW-1185">Reference proteome</keyword>
<dbReference type="Gene3D" id="3.40.50.150">
    <property type="entry name" value="Vaccinia Virus protein VP39"/>
    <property type="match status" value="1"/>
</dbReference>
<gene>
    <name evidence="4" type="ORF">SAZU_6695</name>
</gene>
<name>A0A0K8PVB4_STRAJ</name>
<dbReference type="SUPFAM" id="SSF103473">
    <property type="entry name" value="MFS general substrate transporter"/>
    <property type="match status" value="1"/>
</dbReference>
<evidence type="ECO:0000313" key="4">
    <source>
        <dbReference type="EMBL" id="GAP51822.1"/>
    </source>
</evidence>
<organism evidence="4 5">
    <name type="scientific">Streptomyces azureus</name>
    <dbReference type="NCBI Taxonomy" id="146537"/>
    <lineage>
        <taxon>Bacteria</taxon>
        <taxon>Bacillati</taxon>
        <taxon>Actinomycetota</taxon>
        <taxon>Actinomycetes</taxon>
        <taxon>Kitasatosporales</taxon>
        <taxon>Streptomycetaceae</taxon>
        <taxon>Streptomyces</taxon>
    </lineage>
</organism>
<dbReference type="GO" id="GO:0006596">
    <property type="term" value="P:polyamine biosynthetic process"/>
    <property type="evidence" value="ECO:0007669"/>
    <property type="project" value="UniProtKB-KW"/>
</dbReference>
<keyword evidence="3" id="KW-0812">Transmembrane</keyword>
<feature type="region of interest" description="Disordered" evidence="2">
    <location>
        <begin position="39"/>
        <end position="63"/>
    </location>
</feature>
<feature type="transmembrane region" description="Helical" evidence="3">
    <location>
        <begin position="159"/>
        <end position="179"/>
    </location>
</feature>
<evidence type="ECO:0000313" key="5">
    <source>
        <dbReference type="Proteomes" id="UP000053859"/>
    </source>
</evidence>
<dbReference type="InterPro" id="IPR029063">
    <property type="entry name" value="SAM-dependent_MTases_sf"/>
</dbReference>
<dbReference type="PATRIC" id="fig|146537.3.peg.7040"/>
<dbReference type="NCBIfam" id="NF037959">
    <property type="entry name" value="MFS_SpdSyn"/>
    <property type="match status" value="1"/>
</dbReference>
<feature type="transmembrane region" description="Helical" evidence="3">
    <location>
        <begin position="200"/>
        <end position="223"/>
    </location>
</feature>
<dbReference type="SUPFAM" id="SSF53335">
    <property type="entry name" value="S-adenosyl-L-methionine-dependent methyltransferases"/>
    <property type="match status" value="1"/>
</dbReference>
<dbReference type="EMBL" id="DF968389">
    <property type="protein sequence ID" value="GAP51822.1"/>
    <property type="molecule type" value="Genomic_DNA"/>
</dbReference>
<protein>
    <submittedName>
        <fullName evidence="4">Spermine synthase</fullName>
    </submittedName>
</protein>
<feature type="transmembrane region" description="Helical" evidence="3">
    <location>
        <begin position="105"/>
        <end position="122"/>
    </location>
</feature>
<keyword evidence="1" id="KW-0620">Polyamine biosynthesis</keyword>
<evidence type="ECO:0000256" key="3">
    <source>
        <dbReference type="SAM" id="Phobius"/>
    </source>
</evidence>